<name>A0A077PXS0_XENBV</name>
<organism evidence="2 3">
    <name type="scientific">Xenorhabdus bovienii str. kraussei Becker Underwood</name>
    <dbReference type="NCBI Taxonomy" id="1398204"/>
    <lineage>
        <taxon>Bacteria</taxon>
        <taxon>Pseudomonadati</taxon>
        <taxon>Pseudomonadota</taxon>
        <taxon>Gammaproteobacteria</taxon>
        <taxon>Enterobacterales</taxon>
        <taxon>Morganellaceae</taxon>
        <taxon>Xenorhabdus</taxon>
    </lineage>
</organism>
<evidence type="ECO:0000256" key="1">
    <source>
        <dbReference type="SAM" id="Phobius"/>
    </source>
</evidence>
<accession>A0A077PXS0</accession>
<comment type="caution">
    <text evidence="2">The sequence shown here is derived from an EMBL/GenBank/DDBJ whole genome shotgun (WGS) entry which is preliminary data.</text>
</comment>
<evidence type="ECO:0000313" key="3">
    <source>
        <dbReference type="Proteomes" id="UP000028493"/>
    </source>
</evidence>
<dbReference type="HOGENOM" id="CLU_2793082_0_0_6"/>
<keyword evidence="1" id="KW-0812">Transmembrane</keyword>
<proteinExistence type="predicted"/>
<reference evidence="2" key="1">
    <citation type="submission" date="2013-07" db="EMBL/GenBank/DDBJ databases">
        <title>Sub-species coevolution in mutualistic symbiosis.</title>
        <authorList>
            <person name="Murfin K."/>
            <person name="Klassen J."/>
            <person name="Lee M."/>
            <person name="Forst S."/>
            <person name="Stock P."/>
            <person name="Goodrich-Blair H."/>
        </authorList>
    </citation>
    <scope>NUCLEOTIDE SEQUENCE [LARGE SCALE GENOMIC DNA]</scope>
    <source>
        <strain evidence="2">Kraussei Becker Underwood</strain>
    </source>
</reference>
<sequence length="68" mass="7848">MIVKGKLYFTWEVRSRGEAALNHGTQTERGLRLTIELKFIVFLAQHLHPVLFAFLSSLYNYKSLGLSH</sequence>
<protein>
    <submittedName>
        <fullName evidence="2">Uncharacterized protein</fullName>
    </submittedName>
</protein>
<dbReference type="AlphaFoldDB" id="A0A077PXS0"/>
<evidence type="ECO:0000313" key="2">
    <source>
        <dbReference type="EMBL" id="CDH26013.1"/>
    </source>
</evidence>
<gene>
    <name evidence="2" type="ORF">XBKB1_4340009</name>
</gene>
<feature type="transmembrane region" description="Helical" evidence="1">
    <location>
        <begin position="39"/>
        <end position="59"/>
    </location>
</feature>
<keyword evidence="1" id="KW-0472">Membrane</keyword>
<keyword evidence="1" id="KW-1133">Transmembrane helix</keyword>
<dbReference type="Proteomes" id="UP000028493">
    <property type="component" value="Unassembled WGS sequence"/>
</dbReference>
<dbReference type="EMBL" id="CBSZ010000373">
    <property type="protein sequence ID" value="CDH26013.1"/>
    <property type="molecule type" value="Genomic_DNA"/>
</dbReference>